<keyword evidence="1" id="KW-0675">Receptor</keyword>
<proteinExistence type="predicted"/>
<keyword evidence="1" id="KW-0808">Transferase</keyword>
<comment type="caution">
    <text evidence="1">The sequence shown here is derived from an EMBL/GenBank/DDBJ whole genome shotgun (WGS) entry which is preliminary data.</text>
</comment>
<evidence type="ECO:0000313" key="2">
    <source>
        <dbReference type="Proteomes" id="UP001140949"/>
    </source>
</evidence>
<protein>
    <submittedName>
        <fullName evidence="1">Proline-rich receptor-like protein kinase PERK2</fullName>
    </submittedName>
</protein>
<accession>A0AAX6DW23</accession>
<dbReference type="GO" id="GO:0016301">
    <property type="term" value="F:kinase activity"/>
    <property type="evidence" value="ECO:0007669"/>
    <property type="project" value="UniProtKB-KW"/>
</dbReference>
<reference evidence="1" key="2">
    <citation type="submission" date="2023-04" db="EMBL/GenBank/DDBJ databases">
        <authorList>
            <person name="Bruccoleri R.E."/>
            <person name="Oakeley E.J."/>
            <person name="Faust A.-M."/>
            <person name="Dessus-Babus S."/>
            <person name="Altorfer M."/>
            <person name="Burckhardt D."/>
            <person name="Oertli M."/>
            <person name="Naumann U."/>
            <person name="Petersen F."/>
            <person name="Wong J."/>
        </authorList>
    </citation>
    <scope>NUCLEOTIDE SEQUENCE</scope>
    <source>
        <strain evidence="1">GSM-AAB239-AS_SAM_17_03QT</strain>
        <tissue evidence="1">Leaf</tissue>
    </source>
</reference>
<keyword evidence="1" id="KW-0418">Kinase</keyword>
<gene>
    <name evidence="1" type="ORF">M6B38_224045</name>
</gene>
<keyword evidence="2" id="KW-1185">Reference proteome</keyword>
<sequence length="89" mass="9396">MLTWTRMPGIGPVAGHDNGGCGYGHFGTVCIFGCVVVNRRLGVSEVGMVMAGNFVDGCGGSRRGGVWWRGRGCQEGFLLCDDASAVRRT</sequence>
<dbReference type="EMBL" id="JANAVB010041619">
    <property type="protein sequence ID" value="KAJ6795958.1"/>
    <property type="molecule type" value="Genomic_DNA"/>
</dbReference>
<organism evidence="1 2">
    <name type="scientific">Iris pallida</name>
    <name type="common">Sweet iris</name>
    <dbReference type="NCBI Taxonomy" id="29817"/>
    <lineage>
        <taxon>Eukaryota</taxon>
        <taxon>Viridiplantae</taxon>
        <taxon>Streptophyta</taxon>
        <taxon>Embryophyta</taxon>
        <taxon>Tracheophyta</taxon>
        <taxon>Spermatophyta</taxon>
        <taxon>Magnoliopsida</taxon>
        <taxon>Liliopsida</taxon>
        <taxon>Asparagales</taxon>
        <taxon>Iridaceae</taxon>
        <taxon>Iridoideae</taxon>
        <taxon>Irideae</taxon>
        <taxon>Iris</taxon>
    </lineage>
</organism>
<dbReference type="AlphaFoldDB" id="A0AAX6DW23"/>
<name>A0AAX6DW23_IRIPA</name>
<reference evidence="1" key="1">
    <citation type="journal article" date="2023" name="GigaByte">
        <title>Genome assembly of the bearded iris, Iris pallida Lam.</title>
        <authorList>
            <person name="Bruccoleri R.E."/>
            <person name="Oakeley E.J."/>
            <person name="Faust A.M.E."/>
            <person name="Altorfer M."/>
            <person name="Dessus-Babus S."/>
            <person name="Burckhardt D."/>
            <person name="Oertli M."/>
            <person name="Naumann U."/>
            <person name="Petersen F."/>
            <person name="Wong J."/>
        </authorList>
    </citation>
    <scope>NUCLEOTIDE SEQUENCE</scope>
    <source>
        <strain evidence="1">GSM-AAB239-AS_SAM_17_03QT</strain>
    </source>
</reference>
<dbReference type="Proteomes" id="UP001140949">
    <property type="component" value="Unassembled WGS sequence"/>
</dbReference>
<evidence type="ECO:0000313" key="1">
    <source>
        <dbReference type="EMBL" id="KAJ6795958.1"/>
    </source>
</evidence>